<dbReference type="Gene3D" id="3.30.420.40">
    <property type="match status" value="1"/>
</dbReference>
<dbReference type="InterPro" id="IPR051060">
    <property type="entry name" value="Carbamoyltrans_HypF-like"/>
</dbReference>
<dbReference type="PROSITE" id="PS51163">
    <property type="entry name" value="YRDC"/>
    <property type="match status" value="1"/>
</dbReference>
<dbReference type="GO" id="GO:0051604">
    <property type="term" value="P:protein maturation"/>
    <property type="evidence" value="ECO:0007669"/>
    <property type="project" value="TreeGrafter"/>
</dbReference>
<dbReference type="GO" id="GO:0016743">
    <property type="term" value="F:carboxyl- or carbamoyltransferase activity"/>
    <property type="evidence" value="ECO:0007669"/>
    <property type="project" value="TreeGrafter"/>
</dbReference>
<feature type="domain" description="YrdC-like" evidence="2">
    <location>
        <begin position="1"/>
        <end position="188"/>
    </location>
</feature>
<dbReference type="AlphaFoldDB" id="A0A257SGY7"/>
<dbReference type="SUPFAM" id="SSF55821">
    <property type="entry name" value="YrdC/RibB"/>
    <property type="match status" value="1"/>
</dbReference>
<comment type="caution">
    <text evidence="3">The sequence shown here is derived from an EMBL/GenBank/DDBJ whole genome shotgun (WGS) entry which is preliminary data.</text>
</comment>
<evidence type="ECO:0000259" key="2">
    <source>
        <dbReference type="PROSITE" id="PS51163"/>
    </source>
</evidence>
<dbReference type="InterPro" id="IPR017945">
    <property type="entry name" value="DHBP_synth_RibB-like_a/b_dom"/>
</dbReference>
<dbReference type="Pfam" id="PF22521">
    <property type="entry name" value="HypF_C_2"/>
    <property type="match status" value="1"/>
</dbReference>
<dbReference type="GO" id="GO:0003725">
    <property type="term" value="F:double-stranded RNA binding"/>
    <property type="evidence" value="ECO:0007669"/>
    <property type="project" value="InterPro"/>
</dbReference>
<evidence type="ECO:0000313" key="3">
    <source>
        <dbReference type="EMBL" id="OYV71680.1"/>
    </source>
</evidence>
<dbReference type="PANTHER" id="PTHR42959">
    <property type="entry name" value="CARBAMOYLTRANSFERASE"/>
    <property type="match status" value="1"/>
</dbReference>
<proteinExistence type="inferred from homology"/>
<feature type="non-terminal residue" evidence="3">
    <location>
        <position position="1"/>
    </location>
</feature>
<name>A0A257SGY7_9PROT</name>
<comment type="similarity">
    <text evidence="1">Belongs to the carbamoyltransferase HypF family.</text>
</comment>
<dbReference type="Pfam" id="PF17788">
    <property type="entry name" value="HypF_C"/>
    <property type="match status" value="1"/>
</dbReference>
<gene>
    <name evidence="3" type="ORF">B7Z70_16085</name>
</gene>
<dbReference type="Proteomes" id="UP000216779">
    <property type="component" value="Unassembled WGS sequence"/>
</dbReference>
<dbReference type="PANTHER" id="PTHR42959:SF1">
    <property type="entry name" value="CARBAMOYLTRANSFERASE HYPF"/>
    <property type="match status" value="1"/>
</dbReference>
<accession>A0A257SGY7</accession>
<sequence length="501" mass="52775">GQVLAVKGLGGFHLVCDARQGEAVGRLRAAKIRAEKPFAVMVANRASLAPWVRCDDQAGLLLESTARPIVLLPKGPGCDAAFPGVAPSLSWLGAMLPYTPLHYLLFHEAAGRPSGTAWLRRPQDLVLVCTSANLGGEPLVRDNDEAFRRLHGLADAYVVHDRDILVRCDDSVMQSNRGAPVFIRRARGYAPAPIKLPARGPSVLALGGALKNTICLTRGDEAFVSQHLGDLDNVATRTALEETVAHLLKVLDIRPERVAHDLHHSSRFALAFAAAHGLPAVAVQHHHAHIAAVMAEHALRGSCLGLALDGAGLGSDGAPWGGELLRVEEGGFQRLGHLRLLALPGGDRAAREPWRMAASALHALGRGGEIIHRFPHEGAEVVARMLERGINAPFTSSAGRLFDAAAGLLGVKDRANFEGQAAMLLEGLALRRGGTPLLGDGYVLGENGILDLLPLLDHLADLGEPDLGAAIFHATLAGGLVEWAVQACARTGIGRVALGGG</sequence>
<dbReference type="InterPro" id="IPR041440">
    <property type="entry name" value="HypF_C"/>
</dbReference>
<dbReference type="Gene3D" id="3.30.420.360">
    <property type="match status" value="1"/>
</dbReference>
<evidence type="ECO:0000313" key="4">
    <source>
        <dbReference type="Proteomes" id="UP000216779"/>
    </source>
</evidence>
<keyword evidence="3" id="KW-0808">Transferase</keyword>
<organism evidence="3 4">
    <name type="scientific">Acidithiobacillus ferrivorans</name>
    <dbReference type="NCBI Taxonomy" id="160808"/>
    <lineage>
        <taxon>Bacteria</taxon>
        <taxon>Pseudomonadati</taxon>
        <taxon>Pseudomonadota</taxon>
        <taxon>Acidithiobacillia</taxon>
        <taxon>Acidithiobacillales</taxon>
        <taxon>Acidithiobacillaceae</taxon>
        <taxon>Acidithiobacillus</taxon>
    </lineage>
</organism>
<reference evidence="3 4" key="1">
    <citation type="submission" date="2017-03" db="EMBL/GenBank/DDBJ databases">
        <title>Lifting the veil on microbial sulfur biogeochemistry in mining wastewaters.</title>
        <authorList>
            <person name="Kantor R.S."/>
            <person name="Colenbrander Nelson T."/>
            <person name="Marshall S."/>
            <person name="Bennett D."/>
            <person name="Apte S."/>
            <person name="Camacho D."/>
            <person name="Thomas B.C."/>
            <person name="Warren L.A."/>
            <person name="Banfield J.F."/>
        </authorList>
    </citation>
    <scope>NUCLEOTIDE SEQUENCE [LARGE SCALE GENOMIC DNA]</scope>
    <source>
        <strain evidence="3">21-59-9</strain>
    </source>
</reference>
<dbReference type="InterPro" id="IPR006070">
    <property type="entry name" value="Sua5-like_dom"/>
</dbReference>
<dbReference type="InterPro" id="IPR055128">
    <property type="entry name" value="HypF_C_2"/>
</dbReference>
<dbReference type="Pfam" id="PF01300">
    <property type="entry name" value="Sua5_yciO_yrdC"/>
    <property type="match status" value="1"/>
</dbReference>
<protein>
    <submittedName>
        <fullName evidence="3">Carbamoyltransferase HypF</fullName>
    </submittedName>
</protein>
<dbReference type="Gene3D" id="3.30.110.120">
    <property type="match status" value="1"/>
</dbReference>
<feature type="non-terminal residue" evidence="3">
    <location>
        <position position="501"/>
    </location>
</feature>
<dbReference type="Gene3D" id="3.90.870.40">
    <property type="match status" value="1"/>
</dbReference>
<dbReference type="EMBL" id="NCBC01001004">
    <property type="protein sequence ID" value="OYV71680.1"/>
    <property type="molecule type" value="Genomic_DNA"/>
</dbReference>
<dbReference type="GO" id="GO:0008270">
    <property type="term" value="F:zinc ion binding"/>
    <property type="evidence" value="ECO:0007669"/>
    <property type="project" value="TreeGrafter"/>
</dbReference>
<evidence type="ECO:0000256" key="1">
    <source>
        <dbReference type="ARBA" id="ARBA00008097"/>
    </source>
</evidence>